<gene>
    <name evidence="8" type="ORF">RMAR1173_LOCUS4180</name>
</gene>
<feature type="region of interest" description="Disordered" evidence="6">
    <location>
        <begin position="137"/>
        <end position="158"/>
    </location>
</feature>
<keyword evidence="2" id="KW-0808">Transferase</keyword>
<evidence type="ECO:0000313" key="8">
    <source>
        <dbReference type="EMBL" id="CAD9669995.1"/>
    </source>
</evidence>
<dbReference type="InterPro" id="IPR016064">
    <property type="entry name" value="NAD/diacylglycerol_kinase_sf"/>
</dbReference>
<dbReference type="SUPFAM" id="SSF111331">
    <property type="entry name" value="NAD kinase/diacylglycerol kinase-like"/>
    <property type="match status" value="1"/>
</dbReference>
<dbReference type="InterPro" id="IPR002504">
    <property type="entry name" value="NADK"/>
</dbReference>
<dbReference type="PANTHER" id="PTHR20275:SF28">
    <property type="entry name" value="NADH KINASE"/>
    <property type="match status" value="1"/>
</dbReference>
<dbReference type="AlphaFoldDB" id="A0A7S2RG17"/>
<keyword evidence="7" id="KW-0732">Signal</keyword>
<dbReference type="GO" id="GO:0003951">
    <property type="term" value="F:NAD+ kinase activity"/>
    <property type="evidence" value="ECO:0007669"/>
    <property type="project" value="InterPro"/>
</dbReference>
<sequence>MHRWQPVPVSLWRLLPGTAVAARMAFVEPGGYKRLLVVVKQTAYSMYRQMKAQGSAPLALQWQSLAARDRSHRACVKELGALLRKTGCATTFVNRQELHHNHLEGVDLVIAVGGDGTALSASHFLRDDVALLAINSDPEAPSEIGEEDRTNPAPTPDMRRSTGALCACNRYNMHQVVPEVLVKAREPKTRSRLRVHVKAAYNDTLLPPALNDVLVAHPSPAAVSRLYISGECQGKRFDMNSWNSGVWLCTATGSTAAMSSAGGVAMDPLSRDMQWRIREQLDSSAPQAPCSGIVEPGGQIFIRWNSQVGGVYVDGHYVHHSLELGDEVTVSADARPLYVFHP</sequence>
<keyword evidence="5" id="KW-0520">NAD</keyword>
<dbReference type="Gene3D" id="3.40.50.10330">
    <property type="entry name" value="Probable inorganic polyphosphate/atp-NAD kinase, domain 1"/>
    <property type="match status" value="1"/>
</dbReference>
<keyword evidence="4" id="KW-0521">NADP</keyword>
<evidence type="ECO:0000256" key="3">
    <source>
        <dbReference type="ARBA" id="ARBA00022777"/>
    </source>
</evidence>
<organism evidence="8">
    <name type="scientific">Rhizochromulina marina</name>
    <dbReference type="NCBI Taxonomy" id="1034831"/>
    <lineage>
        <taxon>Eukaryota</taxon>
        <taxon>Sar</taxon>
        <taxon>Stramenopiles</taxon>
        <taxon>Ochrophyta</taxon>
        <taxon>Dictyochophyceae</taxon>
        <taxon>Rhizochromulinales</taxon>
        <taxon>Rhizochromulina</taxon>
    </lineage>
</organism>
<dbReference type="PANTHER" id="PTHR20275">
    <property type="entry name" value="NAD KINASE"/>
    <property type="match status" value="1"/>
</dbReference>
<evidence type="ECO:0000256" key="2">
    <source>
        <dbReference type="ARBA" id="ARBA00022679"/>
    </source>
</evidence>
<dbReference type="GO" id="GO:0019674">
    <property type="term" value="P:NAD+ metabolic process"/>
    <property type="evidence" value="ECO:0007669"/>
    <property type="project" value="InterPro"/>
</dbReference>
<evidence type="ECO:0000256" key="4">
    <source>
        <dbReference type="ARBA" id="ARBA00022857"/>
    </source>
</evidence>
<evidence type="ECO:0000256" key="1">
    <source>
        <dbReference type="ARBA" id="ARBA00010995"/>
    </source>
</evidence>
<protein>
    <recommendedName>
        <fullName evidence="9">NAD(+) kinase</fullName>
    </recommendedName>
</protein>
<feature type="signal peptide" evidence="7">
    <location>
        <begin position="1"/>
        <end position="21"/>
    </location>
</feature>
<dbReference type="GO" id="GO:0006741">
    <property type="term" value="P:NADP+ biosynthetic process"/>
    <property type="evidence" value="ECO:0007669"/>
    <property type="project" value="InterPro"/>
</dbReference>
<dbReference type="InterPro" id="IPR017438">
    <property type="entry name" value="ATP-NAD_kinase_N"/>
</dbReference>
<accession>A0A7S2RG17</accession>
<evidence type="ECO:0000256" key="6">
    <source>
        <dbReference type="SAM" id="MobiDB-lite"/>
    </source>
</evidence>
<proteinExistence type="inferred from homology"/>
<evidence type="ECO:0000256" key="5">
    <source>
        <dbReference type="ARBA" id="ARBA00023027"/>
    </source>
</evidence>
<evidence type="ECO:0008006" key="9">
    <source>
        <dbReference type="Google" id="ProtNLM"/>
    </source>
</evidence>
<reference evidence="8" key="1">
    <citation type="submission" date="2021-01" db="EMBL/GenBank/DDBJ databases">
        <authorList>
            <person name="Corre E."/>
            <person name="Pelletier E."/>
            <person name="Niang G."/>
            <person name="Scheremetjew M."/>
            <person name="Finn R."/>
            <person name="Kale V."/>
            <person name="Holt S."/>
            <person name="Cochrane G."/>
            <person name="Meng A."/>
            <person name="Brown T."/>
            <person name="Cohen L."/>
        </authorList>
    </citation>
    <scope>NUCLEOTIDE SEQUENCE</scope>
    <source>
        <strain evidence="8">CCMP1243</strain>
    </source>
</reference>
<comment type="similarity">
    <text evidence="1">Belongs to the NAD kinase family.</text>
</comment>
<dbReference type="Gene3D" id="2.60.200.30">
    <property type="entry name" value="Probable inorganic polyphosphate/atp-NAD kinase, domain 2"/>
    <property type="match status" value="1"/>
</dbReference>
<dbReference type="EMBL" id="HBHJ01006378">
    <property type="protein sequence ID" value="CAD9669995.1"/>
    <property type="molecule type" value="Transcribed_RNA"/>
</dbReference>
<evidence type="ECO:0000256" key="7">
    <source>
        <dbReference type="SAM" id="SignalP"/>
    </source>
</evidence>
<keyword evidence="3" id="KW-0418">Kinase</keyword>
<feature type="chain" id="PRO_5030806220" description="NAD(+) kinase" evidence="7">
    <location>
        <begin position="22"/>
        <end position="342"/>
    </location>
</feature>
<dbReference type="Pfam" id="PF01513">
    <property type="entry name" value="NAD_kinase"/>
    <property type="match status" value="1"/>
</dbReference>
<dbReference type="InterPro" id="IPR017437">
    <property type="entry name" value="ATP-NAD_kinase_PpnK-typ_C"/>
</dbReference>
<name>A0A7S2RG17_9STRA</name>